<evidence type="ECO:0000256" key="4">
    <source>
        <dbReference type="ARBA" id="ARBA00023136"/>
    </source>
</evidence>
<dbReference type="OrthoDB" id="6510378at2759"/>
<keyword evidence="8" id="KW-1185">Reference proteome</keyword>
<organism evidence="7">
    <name type="scientific">Medioppia subpectinata</name>
    <dbReference type="NCBI Taxonomy" id="1979941"/>
    <lineage>
        <taxon>Eukaryota</taxon>
        <taxon>Metazoa</taxon>
        <taxon>Ecdysozoa</taxon>
        <taxon>Arthropoda</taxon>
        <taxon>Chelicerata</taxon>
        <taxon>Arachnida</taxon>
        <taxon>Acari</taxon>
        <taxon>Acariformes</taxon>
        <taxon>Sarcoptiformes</taxon>
        <taxon>Oribatida</taxon>
        <taxon>Brachypylina</taxon>
        <taxon>Oppioidea</taxon>
        <taxon>Oppiidae</taxon>
        <taxon>Medioppia</taxon>
    </lineage>
</organism>
<protein>
    <recommendedName>
        <fullName evidence="6">Cadherin domain-containing protein</fullName>
    </recommendedName>
</protein>
<feature type="non-terminal residue" evidence="7">
    <location>
        <position position="251"/>
    </location>
</feature>
<dbReference type="SUPFAM" id="SSF49313">
    <property type="entry name" value="Cadherin-like"/>
    <property type="match status" value="1"/>
</dbReference>
<dbReference type="Gene3D" id="2.60.40.60">
    <property type="entry name" value="Cadherins"/>
    <property type="match status" value="1"/>
</dbReference>
<dbReference type="EMBL" id="OC888818">
    <property type="protein sequence ID" value="CAD7645472.1"/>
    <property type="molecule type" value="Genomic_DNA"/>
</dbReference>
<evidence type="ECO:0000259" key="6">
    <source>
        <dbReference type="PROSITE" id="PS50268"/>
    </source>
</evidence>
<dbReference type="AlphaFoldDB" id="A0A7R9LPI6"/>
<dbReference type="Pfam" id="PF00028">
    <property type="entry name" value="Cadherin"/>
    <property type="match status" value="1"/>
</dbReference>
<sequence length="251" mass="27910">IKGTDADNDIIEFGVRGDIVGNRLAADVYLKMPLTKPEYRITIYASDGKHDTEVESTIIVTESIPITESPFLLSDNIIKISESTNTNQTIATISVREKENSNLPVNFELRGSDKFSIKYIFGPGVDYERQNLYILSIVALNCWTNETHDTRNIAITDKVVVITDIQDTAPVFIDLPNVVKISENTKVGSVVLSVSAVDGDYGNQRNITYYIDPKSSLRSFFGIDETSGSVVLRRPIDDIKQEIGTKEPMIL</sequence>
<feature type="non-terminal residue" evidence="7">
    <location>
        <position position="1"/>
    </location>
</feature>
<evidence type="ECO:0000313" key="7">
    <source>
        <dbReference type="EMBL" id="CAD7645472.1"/>
    </source>
</evidence>
<evidence type="ECO:0000256" key="2">
    <source>
        <dbReference type="ARBA" id="ARBA00022737"/>
    </source>
</evidence>
<dbReference type="InterPro" id="IPR039808">
    <property type="entry name" value="Cadherin"/>
</dbReference>
<dbReference type="CDD" id="cd11304">
    <property type="entry name" value="Cadherin_repeat"/>
    <property type="match status" value="1"/>
</dbReference>
<dbReference type="GO" id="GO:0016342">
    <property type="term" value="C:catenin complex"/>
    <property type="evidence" value="ECO:0007669"/>
    <property type="project" value="TreeGrafter"/>
</dbReference>
<dbReference type="Proteomes" id="UP000759131">
    <property type="component" value="Unassembled WGS sequence"/>
</dbReference>
<dbReference type="GO" id="GO:0005509">
    <property type="term" value="F:calcium ion binding"/>
    <property type="evidence" value="ECO:0007669"/>
    <property type="project" value="UniProtKB-UniRule"/>
</dbReference>
<feature type="domain" description="Cadherin" evidence="6">
    <location>
        <begin position="78"/>
        <end position="172"/>
    </location>
</feature>
<keyword evidence="4" id="KW-0472">Membrane</keyword>
<name>A0A7R9LPI6_9ACAR</name>
<dbReference type="PANTHER" id="PTHR24027">
    <property type="entry name" value="CADHERIN-23"/>
    <property type="match status" value="1"/>
</dbReference>
<dbReference type="GO" id="GO:0008013">
    <property type="term" value="F:beta-catenin binding"/>
    <property type="evidence" value="ECO:0007669"/>
    <property type="project" value="TreeGrafter"/>
</dbReference>
<reference evidence="7" key="1">
    <citation type="submission" date="2020-11" db="EMBL/GenBank/DDBJ databases">
        <authorList>
            <person name="Tran Van P."/>
        </authorList>
    </citation>
    <scope>NUCLEOTIDE SEQUENCE</scope>
</reference>
<dbReference type="PANTHER" id="PTHR24027:SF438">
    <property type="entry name" value="CADHERIN 23"/>
    <property type="match status" value="1"/>
</dbReference>
<dbReference type="InterPro" id="IPR015919">
    <property type="entry name" value="Cadherin-like_sf"/>
</dbReference>
<proteinExistence type="predicted"/>
<accession>A0A7R9LPI6</accession>
<keyword evidence="2" id="KW-0677">Repeat</keyword>
<gene>
    <name evidence="7" type="ORF">OSB1V03_LOCUS20525</name>
</gene>
<evidence type="ECO:0000256" key="3">
    <source>
        <dbReference type="ARBA" id="ARBA00022837"/>
    </source>
</evidence>
<dbReference type="EMBL" id="CAJPIZ010034243">
    <property type="protein sequence ID" value="CAG2120578.1"/>
    <property type="molecule type" value="Genomic_DNA"/>
</dbReference>
<dbReference type="GO" id="GO:0016477">
    <property type="term" value="P:cell migration"/>
    <property type="evidence" value="ECO:0007669"/>
    <property type="project" value="TreeGrafter"/>
</dbReference>
<evidence type="ECO:0000256" key="5">
    <source>
        <dbReference type="PROSITE-ProRule" id="PRU00043"/>
    </source>
</evidence>
<evidence type="ECO:0000313" key="8">
    <source>
        <dbReference type="Proteomes" id="UP000759131"/>
    </source>
</evidence>
<dbReference type="GO" id="GO:0007156">
    <property type="term" value="P:homophilic cell adhesion via plasma membrane adhesion molecules"/>
    <property type="evidence" value="ECO:0007669"/>
    <property type="project" value="InterPro"/>
</dbReference>
<evidence type="ECO:0000256" key="1">
    <source>
        <dbReference type="ARBA" id="ARBA00004370"/>
    </source>
</evidence>
<feature type="domain" description="Cadherin" evidence="6">
    <location>
        <begin position="173"/>
        <end position="237"/>
    </location>
</feature>
<dbReference type="InterPro" id="IPR002126">
    <property type="entry name" value="Cadherin-like_dom"/>
</dbReference>
<dbReference type="PROSITE" id="PS50268">
    <property type="entry name" value="CADHERIN_2"/>
    <property type="match status" value="2"/>
</dbReference>
<dbReference type="GO" id="GO:0045296">
    <property type="term" value="F:cadherin binding"/>
    <property type="evidence" value="ECO:0007669"/>
    <property type="project" value="TreeGrafter"/>
</dbReference>
<comment type="subcellular location">
    <subcellularLocation>
        <location evidence="1">Membrane</location>
    </subcellularLocation>
</comment>
<keyword evidence="3 5" id="KW-0106">Calcium</keyword>